<proteinExistence type="predicted"/>
<accession>A0A369CDJ9</accession>
<name>A0A369CDJ9_9GAMM</name>
<dbReference type="AlphaFoldDB" id="A0A369CDJ9"/>
<dbReference type="EMBL" id="QPJY01000002">
    <property type="protein sequence ID" value="RCX32080.1"/>
    <property type="molecule type" value="Genomic_DNA"/>
</dbReference>
<dbReference type="Proteomes" id="UP000252707">
    <property type="component" value="Unassembled WGS sequence"/>
</dbReference>
<organism evidence="1 2">
    <name type="scientific">Thioalbus denitrificans</name>
    <dbReference type="NCBI Taxonomy" id="547122"/>
    <lineage>
        <taxon>Bacteria</taxon>
        <taxon>Pseudomonadati</taxon>
        <taxon>Pseudomonadota</taxon>
        <taxon>Gammaproteobacteria</taxon>
        <taxon>Chromatiales</taxon>
        <taxon>Ectothiorhodospiraceae</taxon>
        <taxon>Thioalbus</taxon>
    </lineage>
</organism>
<reference evidence="1 2" key="1">
    <citation type="submission" date="2018-07" db="EMBL/GenBank/DDBJ databases">
        <title>Genomic Encyclopedia of Type Strains, Phase IV (KMG-IV): sequencing the most valuable type-strain genomes for metagenomic binning, comparative biology and taxonomic classification.</title>
        <authorList>
            <person name="Goeker M."/>
        </authorList>
    </citation>
    <scope>NUCLEOTIDE SEQUENCE [LARGE SCALE GENOMIC DNA]</scope>
    <source>
        <strain evidence="1 2">DSM 26407</strain>
    </source>
</reference>
<evidence type="ECO:0000313" key="1">
    <source>
        <dbReference type="EMBL" id="RCX32080.1"/>
    </source>
</evidence>
<dbReference type="RefSeq" id="WP_114278898.1">
    <property type="nucleotide sequence ID" value="NZ_QPJY01000002.1"/>
</dbReference>
<sequence>MLRIADQDIVTRPVLFELPDGQTAKIPFTFRLVGRKALKRLVTGKLGDEEAEQVLVDNTLGWEGLADPEGKPIPFSLEAFLALLDRRWFERAVAREFLAACLGAPAKN</sequence>
<comment type="caution">
    <text evidence="1">The sequence shown here is derived from an EMBL/GenBank/DDBJ whole genome shotgun (WGS) entry which is preliminary data.</text>
</comment>
<keyword evidence="2" id="KW-1185">Reference proteome</keyword>
<evidence type="ECO:0000313" key="2">
    <source>
        <dbReference type="Proteomes" id="UP000252707"/>
    </source>
</evidence>
<protein>
    <submittedName>
        <fullName evidence="1">Uncharacterized protein</fullName>
    </submittedName>
</protein>
<gene>
    <name evidence="1" type="ORF">DFQ59_102433</name>
</gene>